<reference evidence="1" key="1">
    <citation type="submission" date="2020-05" db="EMBL/GenBank/DDBJ databases">
        <authorList>
            <person name="Chiriac C."/>
            <person name="Salcher M."/>
            <person name="Ghai R."/>
            <person name="Kavagutti S V."/>
        </authorList>
    </citation>
    <scope>NUCLEOTIDE SEQUENCE</scope>
</reference>
<organism evidence="1">
    <name type="scientific">freshwater metagenome</name>
    <dbReference type="NCBI Taxonomy" id="449393"/>
    <lineage>
        <taxon>unclassified sequences</taxon>
        <taxon>metagenomes</taxon>
        <taxon>ecological metagenomes</taxon>
    </lineage>
</organism>
<dbReference type="InterPro" id="IPR043168">
    <property type="entry name" value="DegV_C"/>
</dbReference>
<dbReference type="InterPro" id="IPR003797">
    <property type="entry name" value="DegV"/>
</dbReference>
<accession>A0A6J6N2Q3</accession>
<evidence type="ECO:0000313" key="1">
    <source>
        <dbReference type="EMBL" id="CAB4680392.1"/>
    </source>
</evidence>
<dbReference type="AlphaFoldDB" id="A0A6J6N2Q3"/>
<dbReference type="EMBL" id="CAEZXM010000016">
    <property type="protein sequence ID" value="CAB4680392.1"/>
    <property type="molecule type" value="Genomic_DNA"/>
</dbReference>
<sequence>MAFLVEKLQSSGPIENLHVMHADCSDVDQFVEMLRPHYSGGIVVGDIGPVVGTHAGRGTIGIAFQVRA</sequence>
<protein>
    <submittedName>
        <fullName evidence="1">Unannotated protein</fullName>
    </submittedName>
</protein>
<dbReference type="Pfam" id="PF02645">
    <property type="entry name" value="DegV"/>
    <property type="match status" value="1"/>
</dbReference>
<dbReference type="SUPFAM" id="SSF82549">
    <property type="entry name" value="DAK1/DegV-like"/>
    <property type="match status" value="1"/>
</dbReference>
<name>A0A6J6N2Q3_9ZZZZ</name>
<dbReference type="Gene3D" id="3.30.1180.10">
    <property type="match status" value="1"/>
</dbReference>
<gene>
    <name evidence="1" type="ORF">UFOPK2366_00167</name>
</gene>
<proteinExistence type="predicted"/>